<keyword evidence="1" id="KW-0560">Oxidoreductase</keyword>
<evidence type="ECO:0000313" key="4">
    <source>
        <dbReference type="Proteomes" id="UP000499080"/>
    </source>
</evidence>
<proteinExistence type="inferred from homology"/>
<organism evidence="3 4">
    <name type="scientific">Araneus ventricosus</name>
    <name type="common">Orbweaver spider</name>
    <name type="synonym">Epeira ventricosa</name>
    <dbReference type="NCBI Taxonomy" id="182803"/>
    <lineage>
        <taxon>Eukaryota</taxon>
        <taxon>Metazoa</taxon>
        <taxon>Ecdysozoa</taxon>
        <taxon>Arthropoda</taxon>
        <taxon>Chelicerata</taxon>
        <taxon>Arachnida</taxon>
        <taxon>Araneae</taxon>
        <taxon>Araneomorphae</taxon>
        <taxon>Entelegynae</taxon>
        <taxon>Araneoidea</taxon>
        <taxon>Araneidae</taxon>
        <taxon>Araneus</taxon>
    </lineage>
</organism>
<keyword evidence="4" id="KW-1185">Reference proteome</keyword>
<dbReference type="OrthoDB" id="6422683at2759"/>
<gene>
    <name evidence="3" type="ORF">AVEN_207394_1</name>
</gene>
<evidence type="ECO:0000259" key="2">
    <source>
        <dbReference type="Pfam" id="PF07993"/>
    </source>
</evidence>
<name>A0A4Y2J9C5_ARAVE</name>
<sequence>MRLVPQQNIPSPLIVNGYSSQKYSSKLRAFVTGLQGSVHAQRGSRMDTTSEWIEEPFTLNEDKKKLQELIAHCKPDWPNLYSFSKCLAENVITDTASDLPIAIIRPSIVFSTWKHPIPGYLEENFGITTSFLGTVGLGDRDRCTKGAGRLGESRINSDAFHDTLSWKLHSLLAGIHGTKPCGSQLQVVSTGLHGEVSRHFNSRAPGYLHLTLQFR</sequence>
<feature type="domain" description="Thioester reductase (TE)" evidence="2">
    <location>
        <begin position="50"/>
        <end position="138"/>
    </location>
</feature>
<comment type="similarity">
    <text evidence="1">Belongs to the fatty acyl-CoA reductase family.</text>
</comment>
<dbReference type="EC" id="1.2.1.84" evidence="1"/>
<dbReference type="AlphaFoldDB" id="A0A4Y2J9C5"/>
<dbReference type="GO" id="GO:0035336">
    <property type="term" value="P:long-chain fatty-acyl-CoA metabolic process"/>
    <property type="evidence" value="ECO:0007669"/>
    <property type="project" value="TreeGrafter"/>
</dbReference>
<keyword evidence="1" id="KW-0521">NADP</keyword>
<dbReference type="Proteomes" id="UP000499080">
    <property type="component" value="Unassembled WGS sequence"/>
</dbReference>
<comment type="catalytic activity">
    <reaction evidence="1">
        <text>a long-chain fatty acyl-CoA + 2 NADPH + 2 H(+) = a long-chain primary fatty alcohol + 2 NADP(+) + CoA</text>
        <dbReference type="Rhea" id="RHEA:52716"/>
        <dbReference type="ChEBI" id="CHEBI:15378"/>
        <dbReference type="ChEBI" id="CHEBI:57287"/>
        <dbReference type="ChEBI" id="CHEBI:57783"/>
        <dbReference type="ChEBI" id="CHEBI:58349"/>
        <dbReference type="ChEBI" id="CHEBI:77396"/>
        <dbReference type="ChEBI" id="CHEBI:83139"/>
        <dbReference type="EC" id="1.2.1.84"/>
    </reaction>
</comment>
<reference evidence="3 4" key="1">
    <citation type="journal article" date="2019" name="Sci. Rep.">
        <title>Orb-weaving spider Araneus ventricosus genome elucidates the spidroin gene catalogue.</title>
        <authorList>
            <person name="Kono N."/>
            <person name="Nakamura H."/>
            <person name="Ohtoshi R."/>
            <person name="Moran D.A.P."/>
            <person name="Shinohara A."/>
            <person name="Yoshida Y."/>
            <person name="Fujiwara M."/>
            <person name="Mori M."/>
            <person name="Tomita M."/>
            <person name="Arakawa K."/>
        </authorList>
    </citation>
    <scope>NUCLEOTIDE SEQUENCE [LARGE SCALE GENOMIC DNA]</scope>
</reference>
<dbReference type="EMBL" id="BGPR01003346">
    <property type="protein sequence ID" value="GBM86883.1"/>
    <property type="molecule type" value="Genomic_DNA"/>
</dbReference>
<comment type="function">
    <text evidence="1">Catalyzes the reduction of fatty acyl-CoA to fatty alcohols.</text>
</comment>
<keyword evidence="1" id="KW-0444">Lipid biosynthesis</keyword>
<dbReference type="InterPro" id="IPR036291">
    <property type="entry name" value="NAD(P)-bd_dom_sf"/>
</dbReference>
<comment type="caution">
    <text evidence="3">The sequence shown here is derived from an EMBL/GenBank/DDBJ whole genome shotgun (WGS) entry which is preliminary data.</text>
</comment>
<dbReference type="GO" id="GO:0102965">
    <property type="term" value="F:alcohol-forming long-chain fatty acyl-CoA reductase activity"/>
    <property type="evidence" value="ECO:0007669"/>
    <property type="project" value="UniProtKB-EC"/>
</dbReference>
<dbReference type="InterPro" id="IPR013120">
    <property type="entry name" value="FAR_NAD-bd"/>
</dbReference>
<dbReference type="PANTHER" id="PTHR11011:SF45">
    <property type="entry name" value="FATTY ACYL-COA REDUCTASE CG8306-RELATED"/>
    <property type="match status" value="1"/>
</dbReference>
<dbReference type="Pfam" id="PF07993">
    <property type="entry name" value="NAD_binding_4"/>
    <property type="match status" value="1"/>
</dbReference>
<evidence type="ECO:0000313" key="3">
    <source>
        <dbReference type="EMBL" id="GBM86883.1"/>
    </source>
</evidence>
<dbReference type="GO" id="GO:0080019">
    <property type="term" value="F:alcohol-forming very long-chain fatty acyl-CoA reductase activity"/>
    <property type="evidence" value="ECO:0007669"/>
    <property type="project" value="InterPro"/>
</dbReference>
<dbReference type="InterPro" id="IPR026055">
    <property type="entry name" value="FAR"/>
</dbReference>
<keyword evidence="1" id="KW-0443">Lipid metabolism</keyword>
<dbReference type="SUPFAM" id="SSF51735">
    <property type="entry name" value="NAD(P)-binding Rossmann-fold domains"/>
    <property type="match status" value="1"/>
</dbReference>
<dbReference type="Gene3D" id="3.40.50.720">
    <property type="entry name" value="NAD(P)-binding Rossmann-like Domain"/>
    <property type="match status" value="1"/>
</dbReference>
<dbReference type="PANTHER" id="PTHR11011">
    <property type="entry name" value="MALE STERILITY PROTEIN 2-RELATED"/>
    <property type="match status" value="1"/>
</dbReference>
<evidence type="ECO:0000256" key="1">
    <source>
        <dbReference type="RuleBase" id="RU363097"/>
    </source>
</evidence>
<accession>A0A4Y2J9C5</accession>
<protein>
    <recommendedName>
        <fullName evidence="1">Fatty acyl-CoA reductase</fullName>
        <ecNumber evidence="1">1.2.1.84</ecNumber>
    </recommendedName>
</protein>